<gene>
    <name evidence="2" type="ORF">A2822_04450</name>
</gene>
<accession>A0A1G2HST0</accession>
<keyword evidence="1" id="KW-0812">Transmembrane</keyword>
<comment type="caution">
    <text evidence="2">The sequence shown here is derived from an EMBL/GenBank/DDBJ whole genome shotgun (WGS) entry which is preliminary data.</text>
</comment>
<protein>
    <recommendedName>
        <fullName evidence="4">Metal-dependent hydrolase</fullName>
    </recommendedName>
</protein>
<feature type="transmembrane region" description="Helical" evidence="1">
    <location>
        <begin position="128"/>
        <end position="146"/>
    </location>
</feature>
<dbReference type="Pfam" id="PF04307">
    <property type="entry name" value="YdjM"/>
    <property type="match status" value="1"/>
</dbReference>
<keyword evidence="1" id="KW-0472">Membrane</keyword>
<feature type="transmembrane region" description="Helical" evidence="1">
    <location>
        <begin position="83"/>
        <end position="108"/>
    </location>
</feature>
<dbReference type="Proteomes" id="UP000178774">
    <property type="component" value="Unassembled WGS sequence"/>
</dbReference>
<evidence type="ECO:0000313" key="3">
    <source>
        <dbReference type="Proteomes" id="UP000178774"/>
    </source>
</evidence>
<sequence length="157" mass="18279">MPDWLTHIVIALVFAELLDIKKKSVVLIGALLPDLLPKLTLLELFIPIPNWNYQFLDAFHVPFVLVLVILLIAPLFRYKYSHTVTWLGLGTLTHLLSDTLLRHFLGGISWLYPFTTDKYTLNWIWPDQSYLVLIPALLAYFIIILMKKRRKNAKYTS</sequence>
<dbReference type="InterPro" id="IPR007404">
    <property type="entry name" value="YdjM-like"/>
</dbReference>
<dbReference type="EMBL" id="MHOP01000024">
    <property type="protein sequence ID" value="OGZ65281.1"/>
    <property type="molecule type" value="Genomic_DNA"/>
</dbReference>
<feature type="transmembrane region" description="Helical" evidence="1">
    <location>
        <begin position="58"/>
        <end position="76"/>
    </location>
</feature>
<proteinExistence type="predicted"/>
<keyword evidence="1" id="KW-1133">Transmembrane helix</keyword>
<evidence type="ECO:0000313" key="2">
    <source>
        <dbReference type="EMBL" id="OGZ65281.1"/>
    </source>
</evidence>
<dbReference type="AlphaFoldDB" id="A0A1G2HST0"/>
<evidence type="ECO:0000256" key="1">
    <source>
        <dbReference type="SAM" id="Phobius"/>
    </source>
</evidence>
<name>A0A1G2HST0_9BACT</name>
<reference evidence="2 3" key="1">
    <citation type="journal article" date="2016" name="Nat. Commun.">
        <title>Thousands of microbial genomes shed light on interconnected biogeochemical processes in an aquifer system.</title>
        <authorList>
            <person name="Anantharaman K."/>
            <person name="Brown C.T."/>
            <person name="Hug L.A."/>
            <person name="Sharon I."/>
            <person name="Castelle C.J."/>
            <person name="Probst A.J."/>
            <person name="Thomas B.C."/>
            <person name="Singh A."/>
            <person name="Wilkins M.J."/>
            <person name="Karaoz U."/>
            <person name="Brodie E.L."/>
            <person name="Williams K.H."/>
            <person name="Hubbard S.S."/>
            <person name="Banfield J.F."/>
        </authorList>
    </citation>
    <scope>NUCLEOTIDE SEQUENCE [LARGE SCALE GENOMIC DNA]</scope>
</reference>
<organism evidence="2 3">
    <name type="scientific">Candidatus Staskawiczbacteria bacterium RIFCSPHIGHO2_01_FULL_41_41</name>
    <dbReference type="NCBI Taxonomy" id="1802203"/>
    <lineage>
        <taxon>Bacteria</taxon>
        <taxon>Candidatus Staskawicziibacteriota</taxon>
    </lineage>
</organism>
<evidence type="ECO:0008006" key="4">
    <source>
        <dbReference type="Google" id="ProtNLM"/>
    </source>
</evidence>